<dbReference type="EMBL" id="BAUL01000091">
    <property type="protein sequence ID" value="GAD94424.1"/>
    <property type="molecule type" value="Genomic_DNA"/>
</dbReference>
<proteinExistence type="predicted"/>
<name>V5FC44_BYSSN</name>
<dbReference type="AlphaFoldDB" id="V5FC44"/>
<dbReference type="eggNOG" id="ENOG502RZ85">
    <property type="taxonomic scope" value="Eukaryota"/>
</dbReference>
<evidence type="ECO:0000313" key="2">
    <source>
        <dbReference type="Proteomes" id="UP000018001"/>
    </source>
</evidence>
<comment type="caution">
    <text evidence="1">The sequence shown here is derived from an EMBL/GenBank/DDBJ whole genome shotgun (WGS) entry which is preliminary data.</text>
</comment>
<accession>V5FC44</accession>
<gene>
    <name evidence="1" type="ORF">PVAR5_3050</name>
</gene>
<evidence type="ECO:0000313" key="1">
    <source>
        <dbReference type="EMBL" id="GAD94424.1"/>
    </source>
</evidence>
<organism evidence="1 2">
    <name type="scientific">Byssochlamys spectabilis (strain No. 5 / NBRC 109023)</name>
    <name type="common">Paecilomyces variotii</name>
    <dbReference type="NCBI Taxonomy" id="1356009"/>
    <lineage>
        <taxon>Eukaryota</taxon>
        <taxon>Fungi</taxon>
        <taxon>Dikarya</taxon>
        <taxon>Ascomycota</taxon>
        <taxon>Pezizomycotina</taxon>
        <taxon>Eurotiomycetes</taxon>
        <taxon>Eurotiomycetidae</taxon>
        <taxon>Eurotiales</taxon>
        <taxon>Thermoascaceae</taxon>
        <taxon>Paecilomyces</taxon>
    </lineage>
</organism>
<reference evidence="2" key="1">
    <citation type="journal article" date="2014" name="Genome Announc.">
        <title>Draft genome sequence of the formaldehyde-resistant fungus Byssochlamys spectabilis No. 5 (anamorph Paecilomyces variotii No. 5) (NBRC109023).</title>
        <authorList>
            <person name="Oka T."/>
            <person name="Ekino K."/>
            <person name="Fukuda K."/>
            <person name="Nomura Y."/>
        </authorList>
    </citation>
    <scope>NUCLEOTIDE SEQUENCE [LARGE SCALE GENOMIC DNA]</scope>
    <source>
        <strain evidence="2">No. 5 / NBRC 109023</strain>
    </source>
</reference>
<dbReference type="InParanoid" id="V5FC44"/>
<dbReference type="OrthoDB" id="1046782at2759"/>
<sequence length="610" mass="63316">MGYPLAGEDASYSGLCAFDCPLGYCPDNACGTVSAPLSTPTVSDFLPPACIAGTGEGNLEGLCSFACNLGYCPIAGCKCTKQGALNPLPPKKNVIGHVAAGLDATIYGGLCAFTCQYGYCPEGACYAVDGTGNGSGNDTGSGTVYIDPVIFVTPSPVLGCLPPCTLIIPPSPMPSPTTIHFPTYHTNFSVGSSSFHYVVPSPVTTSVINFFPVPVDATQTNPFSFGLITSYSPMPVVISVGQTTTTLYPPPVTSAFENFSSSTTVAAYVSLKTTDYVTNGHTQKFSEAQDTALRTLKNPTVRITTFPGPTTTPVHVSFQKGGFYWSPVIPPTPGPVKPPAIPTLPDFPPFPTQKCYKFAGIFSIDCPPNKNMPTTTFKSQPPQPTCTGQGCGTVCSHNCDTSTSSECSKRTATDYWVTCSGTSCKTTMSATLTGCDVTGTATTTGEYCPTGITLDPNEDQGQDGPGPSKTTVVTTSIPQVAIVGGTPVTVKGGSITVGGKPYPIPVVTGSETTTTVGGVPVVIVPGYTGTVESYAYPPTMTHPPGTITSTFYTTVHPTSVTTIIAPTGYDLQPTKTLTLGLALKGVIWLRLTMVAGYSLKEQVANSPEPI</sequence>
<dbReference type="Proteomes" id="UP000018001">
    <property type="component" value="Unassembled WGS sequence"/>
</dbReference>
<dbReference type="HOGENOM" id="CLU_447576_0_0_1"/>
<protein>
    <submittedName>
        <fullName evidence="1">Alpha-1,3-glucanase</fullName>
    </submittedName>
</protein>
<keyword evidence="2" id="KW-1185">Reference proteome</keyword>